<accession>A0ABR7YCP4</accession>
<feature type="transmembrane region" description="Helical" evidence="1">
    <location>
        <begin position="12"/>
        <end position="30"/>
    </location>
</feature>
<organism evidence="2 3">
    <name type="scientific">Sphingobacterium litopenaei</name>
    <dbReference type="NCBI Taxonomy" id="2763500"/>
    <lineage>
        <taxon>Bacteria</taxon>
        <taxon>Pseudomonadati</taxon>
        <taxon>Bacteroidota</taxon>
        <taxon>Sphingobacteriia</taxon>
        <taxon>Sphingobacteriales</taxon>
        <taxon>Sphingobacteriaceae</taxon>
        <taxon>Sphingobacterium</taxon>
    </lineage>
</organism>
<gene>
    <name evidence="2" type="ORF">H8B04_05770</name>
</gene>
<protein>
    <submittedName>
        <fullName evidence="2">Uncharacterized protein</fullName>
    </submittedName>
</protein>
<dbReference type="EMBL" id="JACOIJ010000007">
    <property type="protein sequence ID" value="MBD1429076.1"/>
    <property type="molecule type" value="Genomic_DNA"/>
</dbReference>
<evidence type="ECO:0000313" key="3">
    <source>
        <dbReference type="Proteomes" id="UP000651271"/>
    </source>
</evidence>
<name>A0ABR7YCP4_9SPHI</name>
<keyword evidence="1" id="KW-0472">Membrane</keyword>
<keyword evidence="1" id="KW-1133">Transmembrane helix</keyword>
<sequence length="104" mass="11998">MSKKQTNQAVKTKYLFLATIDVTSLHLAYIRSFLAMYEMMYVEVAGTFLISCDNKFRDDFDKELKSEGINYLLVFVNRKSGSKALVNGLSDHDFEKIKEIVEEN</sequence>
<dbReference type="Proteomes" id="UP000651271">
    <property type="component" value="Unassembled WGS sequence"/>
</dbReference>
<dbReference type="RefSeq" id="WP_165291712.1">
    <property type="nucleotide sequence ID" value="NZ_JACOIJ010000007.1"/>
</dbReference>
<evidence type="ECO:0000256" key="1">
    <source>
        <dbReference type="SAM" id="Phobius"/>
    </source>
</evidence>
<reference evidence="2 3" key="1">
    <citation type="submission" date="2020-08" db="EMBL/GenBank/DDBJ databases">
        <title>Sphingobacterium sp. DN04309 isolated from aquaculture water.</title>
        <authorList>
            <person name="Zhang M."/>
        </authorList>
    </citation>
    <scope>NUCLEOTIDE SEQUENCE [LARGE SCALE GENOMIC DNA]</scope>
    <source>
        <strain evidence="2 3">DN04309</strain>
    </source>
</reference>
<keyword evidence="1" id="KW-0812">Transmembrane</keyword>
<proteinExistence type="predicted"/>
<comment type="caution">
    <text evidence="2">The sequence shown here is derived from an EMBL/GenBank/DDBJ whole genome shotgun (WGS) entry which is preliminary data.</text>
</comment>
<keyword evidence="3" id="KW-1185">Reference proteome</keyword>
<evidence type="ECO:0000313" key="2">
    <source>
        <dbReference type="EMBL" id="MBD1429076.1"/>
    </source>
</evidence>